<dbReference type="WBParaSite" id="jg21918">
    <property type="protein sequence ID" value="jg21918"/>
    <property type="gene ID" value="jg21918"/>
</dbReference>
<dbReference type="GO" id="GO:0006644">
    <property type="term" value="P:phospholipid metabolic process"/>
    <property type="evidence" value="ECO:0007669"/>
    <property type="project" value="InterPro"/>
</dbReference>
<protein>
    <submittedName>
        <fullName evidence="3">Phospholipase A(2)</fullName>
    </submittedName>
</protein>
<sequence length="114" mass="12928">MLTLTNSIFRFLFIYFTLYSPVNAGRYWGNHCGREANNRFAPAVDAFDAACYRHDRCQESGVPDWICSMQVGMGMMQASAQTGQPVPMQILTGFGQEHGKRRKRLSVNEAIFLK</sequence>
<keyword evidence="1" id="KW-0732">Signal</keyword>
<name>A0A915DQQ8_9BILA</name>
<proteinExistence type="predicted"/>
<keyword evidence="2" id="KW-1185">Reference proteome</keyword>
<dbReference type="Proteomes" id="UP000887574">
    <property type="component" value="Unplaced"/>
</dbReference>
<organism evidence="2 3">
    <name type="scientific">Ditylenchus dipsaci</name>
    <dbReference type="NCBI Taxonomy" id="166011"/>
    <lineage>
        <taxon>Eukaryota</taxon>
        <taxon>Metazoa</taxon>
        <taxon>Ecdysozoa</taxon>
        <taxon>Nematoda</taxon>
        <taxon>Chromadorea</taxon>
        <taxon>Rhabditida</taxon>
        <taxon>Tylenchina</taxon>
        <taxon>Tylenchomorpha</taxon>
        <taxon>Sphaerularioidea</taxon>
        <taxon>Anguinidae</taxon>
        <taxon>Anguininae</taxon>
        <taxon>Ditylenchus</taxon>
    </lineage>
</organism>
<evidence type="ECO:0000313" key="2">
    <source>
        <dbReference type="Proteomes" id="UP000887574"/>
    </source>
</evidence>
<dbReference type="SUPFAM" id="SSF48619">
    <property type="entry name" value="Phospholipase A2, PLA2"/>
    <property type="match status" value="1"/>
</dbReference>
<accession>A0A915DQQ8</accession>
<dbReference type="AlphaFoldDB" id="A0A915DQQ8"/>
<dbReference type="GO" id="GO:0004623">
    <property type="term" value="F:phospholipase A2 activity"/>
    <property type="evidence" value="ECO:0007669"/>
    <property type="project" value="InterPro"/>
</dbReference>
<feature type="chain" id="PRO_5037295481" evidence="1">
    <location>
        <begin position="25"/>
        <end position="114"/>
    </location>
</feature>
<dbReference type="InterPro" id="IPR036444">
    <property type="entry name" value="PLipase_A2_dom_sf"/>
</dbReference>
<feature type="signal peptide" evidence="1">
    <location>
        <begin position="1"/>
        <end position="24"/>
    </location>
</feature>
<evidence type="ECO:0000256" key="1">
    <source>
        <dbReference type="SAM" id="SignalP"/>
    </source>
</evidence>
<reference evidence="3" key="1">
    <citation type="submission" date="2022-11" db="UniProtKB">
        <authorList>
            <consortium name="WormBaseParasite"/>
        </authorList>
    </citation>
    <scope>IDENTIFICATION</scope>
</reference>
<dbReference type="Gene3D" id="1.20.90.10">
    <property type="entry name" value="Phospholipase A2 domain"/>
    <property type="match status" value="1"/>
</dbReference>
<dbReference type="GO" id="GO:0050482">
    <property type="term" value="P:arachidonate secretion"/>
    <property type="evidence" value="ECO:0007669"/>
    <property type="project" value="InterPro"/>
</dbReference>
<evidence type="ECO:0000313" key="3">
    <source>
        <dbReference type="WBParaSite" id="jg21918"/>
    </source>
</evidence>